<sequence length="305" mass="33997">MQAKIQQAVNQISKVILGKEQEIKLALTCLLAGGHLLIEDLPGMGKTTLSNALARVFGLGFSRIQFTSDLLPADMLGVNIFNTQHQVFNFHPGPLFNQVVLADEINRASPKTQSALLEAMEEHQISLDGETHALPSPFFVIGTQNPEHQAGTYPLPESQLDRFLMRIQLGYPSWQAEKDMLRQPQQKEVEKLQPVISPTSLIELQQQISEVHASDDILDYILRLVTYSRESEKFPSALSPRASKALLQAARSWAMVNNRDYLIPEDVQTVLPAVAEHRLRSALAEHPAQTSLSQWLLEQVDPLAA</sequence>
<dbReference type="Proteomes" id="UP000614272">
    <property type="component" value="Unassembled WGS sequence"/>
</dbReference>
<name>A0ABQ1RRI1_9ALTE</name>
<evidence type="ECO:0000313" key="3">
    <source>
        <dbReference type="EMBL" id="GGD75711.1"/>
    </source>
</evidence>
<dbReference type="Pfam" id="PF17863">
    <property type="entry name" value="AAA_lid_2"/>
    <property type="match status" value="1"/>
</dbReference>
<keyword evidence="4" id="KW-1185">Reference proteome</keyword>
<reference evidence="4" key="1">
    <citation type="journal article" date="2019" name="Int. J. Syst. Evol. Microbiol.">
        <title>The Global Catalogue of Microorganisms (GCM) 10K type strain sequencing project: providing services to taxonomists for standard genome sequencing and annotation.</title>
        <authorList>
            <consortium name="The Broad Institute Genomics Platform"/>
            <consortium name="The Broad Institute Genome Sequencing Center for Infectious Disease"/>
            <person name="Wu L."/>
            <person name="Ma J."/>
        </authorList>
    </citation>
    <scope>NUCLEOTIDE SEQUENCE [LARGE SCALE GENOMIC DNA]</scope>
    <source>
        <strain evidence="4">CGMCC 1.12923</strain>
    </source>
</reference>
<feature type="domain" description="ATPase AAA-3" evidence="1">
    <location>
        <begin position="35"/>
        <end position="165"/>
    </location>
</feature>
<dbReference type="Gene3D" id="3.40.50.300">
    <property type="entry name" value="P-loop containing nucleotide triphosphate hydrolases"/>
    <property type="match status" value="1"/>
</dbReference>
<protein>
    <submittedName>
        <fullName evidence="3">ATPase AAA</fullName>
    </submittedName>
</protein>
<organism evidence="3 4">
    <name type="scientific">Lacimicrobium alkaliphilum</name>
    <dbReference type="NCBI Taxonomy" id="1526571"/>
    <lineage>
        <taxon>Bacteria</taxon>
        <taxon>Pseudomonadati</taxon>
        <taxon>Pseudomonadota</taxon>
        <taxon>Gammaproteobacteria</taxon>
        <taxon>Alteromonadales</taxon>
        <taxon>Alteromonadaceae</taxon>
        <taxon>Lacimicrobium</taxon>
    </lineage>
</organism>
<comment type="caution">
    <text evidence="3">The sequence shown here is derived from an EMBL/GenBank/DDBJ whole genome shotgun (WGS) entry which is preliminary data.</text>
</comment>
<accession>A0ABQ1RRI1</accession>
<feature type="domain" description="ChlI/MoxR AAA lid" evidence="2">
    <location>
        <begin position="232"/>
        <end position="288"/>
    </location>
</feature>
<dbReference type="SUPFAM" id="SSF52540">
    <property type="entry name" value="P-loop containing nucleoside triphosphate hydrolases"/>
    <property type="match status" value="1"/>
</dbReference>
<dbReference type="InterPro" id="IPR027417">
    <property type="entry name" value="P-loop_NTPase"/>
</dbReference>
<gene>
    <name evidence="3" type="ORF">GCM10011357_33410</name>
</gene>
<dbReference type="PANTHER" id="PTHR42759">
    <property type="entry name" value="MOXR FAMILY PROTEIN"/>
    <property type="match status" value="1"/>
</dbReference>
<evidence type="ECO:0000313" key="4">
    <source>
        <dbReference type="Proteomes" id="UP000614272"/>
    </source>
</evidence>
<dbReference type="Gene3D" id="1.10.8.80">
    <property type="entry name" value="Magnesium chelatase subunit I, C-Terminal domain"/>
    <property type="match status" value="1"/>
</dbReference>
<dbReference type="PANTHER" id="PTHR42759:SF5">
    <property type="entry name" value="METHANOL DEHYDROGENASE REGULATOR"/>
    <property type="match status" value="1"/>
</dbReference>
<evidence type="ECO:0000259" key="1">
    <source>
        <dbReference type="Pfam" id="PF07726"/>
    </source>
</evidence>
<dbReference type="PIRSF" id="PIRSF002849">
    <property type="entry name" value="AAA_ATPase_chaperone_MoxR_prd"/>
    <property type="match status" value="1"/>
</dbReference>
<dbReference type="RefSeq" id="WP_099036223.1">
    <property type="nucleotide sequence ID" value="NZ_BMGJ01000017.1"/>
</dbReference>
<evidence type="ECO:0000259" key="2">
    <source>
        <dbReference type="Pfam" id="PF17863"/>
    </source>
</evidence>
<dbReference type="Pfam" id="PF07726">
    <property type="entry name" value="AAA_3"/>
    <property type="match status" value="1"/>
</dbReference>
<dbReference type="EMBL" id="BMGJ01000017">
    <property type="protein sequence ID" value="GGD75711.1"/>
    <property type="molecule type" value="Genomic_DNA"/>
</dbReference>
<proteinExistence type="predicted"/>
<dbReference type="CDD" id="cd00009">
    <property type="entry name" value="AAA"/>
    <property type="match status" value="1"/>
</dbReference>
<dbReference type="InterPro" id="IPR011703">
    <property type="entry name" value="ATPase_AAA-3"/>
</dbReference>
<dbReference type="InterPro" id="IPR041628">
    <property type="entry name" value="ChlI/MoxR_AAA_lid"/>
</dbReference>
<dbReference type="InterPro" id="IPR050764">
    <property type="entry name" value="CbbQ/NirQ/NorQ/GpvN"/>
</dbReference>